<dbReference type="GO" id="GO:0005737">
    <property type="term" value="C:cytoplasm"/>
    <property type="evidence" value="ECO:0007669"/>
    <property type="project" value="TreeGrafter"/>
</dbReference>
<evidence type="ECO:0000256" key="3">
    <source>
        <dbReference type="ARBA" id="ARBA00022801"/>
    </source>
</evidence>
<dbReference type="Pfam" id="PF00884">
    <property type="entry name" value="Sulfatase"/>
    <property type="match status" value="1"/>
</dbReference>
<evidence type="ECO:0000256" key="4">
    <source>
        <dbReference type="SAM" id="MobiDB-lite"/>
    </source>
</evidence>
<evidence type="ECO:0000259" key="5">
    <source>
        <dbReference type="Pfam" id="PF00884"/>
    </source>
</evidence>
<protein>
    <recommendedName>
        <fullName evidence="5">Sulfatase N-terminal domain-containing protein</fullName>
    </recommendedName>
</protein>
<dbReference type="GO" id="GO:0008484">
    <property type="term" value="F:sulfuric ester hydrolase activity"/>
    <property type="evidence" value="ECO:0007669"/>
    <property type="project" value="TreeGrafter"/>
</dbReference>
<evidence type="ECO:0000313" key="7">
    <source>
        <dbReference type="Proteomes" id="UP000013085"/>
    </source>
</evidence>
<dbReference type="SUPFAM" id="SSF53649">
    <property type="entry name" value="Alkaline phosphatase-like"/>
    <property type="match status" value="1"/>
</dbReference>
<comment type="similarity">
    <text evidence="1">Belongs to the sulfatase family.</text>
</comment>
<feature type="domain" description="Sulfatase N-terminal" evidence="5">
    <location>
        <begin position="6"/>
        <end position="334"/>
    </location>
</feature>
<accession>A0A0E2H2C2</accession>
<sequence>MKRQCIFLMTDTTRKDMVGCYGNPKMNTPNLDRLAEEGIRYENAYTCQPVCGPARSAIFTGTFPHTNGMVTNSIAMGDNIKTIGQRLSDNNIECGYIGKWHLDGSDYFGNGHCPEGWNPDYWYDMKTYLDELSDEDKVKSRDPKESYKIDFSEKFTYAYRCSERAIKYLETYKDKDFFLSVSYDEPHGPSLCPAPFNHMYDGFKFDDCPNFQDDLSKKPFMQRLWAGKKLHAAKDEINKSSDGLSLFLGCNSFVDYEIGRVLDKIKEVAPDAMVIFTSDHGDMLGAHRLFSKNAAAYKEVANIPLIIKGGASGCVEDAMASHIDIVPTIMDYFGLPIPKLLEGKSMLPQIYDTSKEINDVVYTEFTRYEIDHDGFGGLQIMRAAISKRYKLVIHLLDSDEFYDLEKDKYEMNNLINDENYAEARNAMHERLIEHMNNTRDLYRGYQWRMRPWRKDFVPDWDNEGYTRQRENEEYEPRQLDYDTGLPMESATRKKKL</sequence>
<dbReference type="InterPro" id="IPR024607">
    <property type="entry name" value="Sulfatase_CS"/>
</dbReference>
<dbReference type="PATRIC" id="fig|999408.3.peg.6043"/>
<feature type="compositionally biased region" description="Basic and acidic residues" evidence="4">
    <location>
        <begin position="466"/>
        <end position="480"/>
    </location>
</feature>
<reference evidence="6 7" key="1">
    <citation type="submission" date="2013-01" db="EMBL/GenBank/DDBJ databases">
        <title>The Genome Sequence of Clostridium clostridioforme 90A8.</title>
        <authorList>
            <consortium name="The Broad Institute Genome Sequencing Platform"/>
            <person name="Earl A."/>
            <person name="Ward D."/>
            <person name="Feldgarden M."/>
            <person name="Gevers D."/>
            <person name="Courvalin P."/>
            <person name="Lambert T."/>
            <person name="Walker B."/>
            <person name="Young S.K."/>
            <person name="Zeng Q."/>
            <person name="Gargeya S."/>
            <person name="Fitzgerald M."/>
            <person name="Haas B."/>
            <person name="Abouelleil A."/>
            <person name="Alvarado L."/>
            <person name="Arachchi H.M."/>
            <person name="Berlin A.M."/>
            <person name="Chapman S.B."/>
            <person name="Dewar J."/>
            <person name="Goldberg J."/>
            <person name="Griggs A."/>
            <person name="Gujja S."/>
            <person name="Hansen M."/>
            <person name="Howarth C."/>
            <person name="Imamovic A."/>
            <person name="Larimer J."/>
            <person name="McCowan C."/>
            <person name="Murphy C."/>
            <person name="Neiman D."/>
            <person name="Pearson M."/>
            <person name="Priest M."/>
            <person name="Roberts A."/>
            <person name="Saif S."/>
            <person name="Shea T."/>
            <person name="Sisk P."/>
            <person name="Sykes S."/>
            <person name="Wortman J."/>
            <person name="Nusbaum C."/>
            <person name="Birren B."/>
        </authorList>
    </citation>
    <scope>NUCLEOTIDE SEQUENCE [LARGE SCALE GENOMIC DNA]</scope>
    <source>
        <strain evidence="6 7">90A8</strain>
    </source>
</reference>
<keyword evidence="2" id="KW-0479">Metal-binding</keyword>
<dbReference type="RefSeq" id="WP_002584892.1">
    <property type="nucleotide sequence ID" value="NZ_KB851001.1"/>
</dbReference>
<evidence type="ECO:0000313" key="6">
    <source>
        <dbReference type="EMBL" id="ENZ05424.1"/>
    </source>
</evidence>
<evidence type="ECO:0000256" key="1">
    <source>
        <dbReference type="ARBA" id="ARBA00008779"/>
    </source>
</evidence>
<dbReference type="HOGENOM" id="CLU_006332_9_2_9"/>
<dbReference type="InterPro" id="IPR017850">
    <property type="entry name" value="Alkaline_phosphatase_core_sf"/>
</dbReference>
<proteinExistence type="inferred from homology"/>
<dbReference type="AlphaFoldDB" id="A0A0E2H2C2"/>
<dbReference type="PROSITE" id="PS00523">
    <property type="entry name" value="SULFATASE_1"/>
    <property type="match status" value="1"/>
</dbReference>
<dbReference type="EMBL" id="AGYR01000079">
    <property type="protein sequence ID" value="ENZ05424.1"/>
    <property type="molecule type" value="Genomic_DNA"/>
</dbReference>
<dbReference type="Proteomes" id="UP000013085">
    <property type="component" value="Unassembled WGS sequence"/>
</dbReference>
<name>A0A0E2H2C2_9FIRM</name>
<organism evidence="6 7">
    <name type="scientific">[Clostridium] clostridioforme 90A8</name>
    <dbReference type="NCBI Taxonomy" id="999408"/>
    <lineage>
        <taxon>Bacteria</taxon>
        <taxon>Bacillati</taxon>
        <taxon>Bacillota</taxon>
        <taxon>Clostridia</taxon>
        <taxon>Lachnospirales</taxon>
        <taxon>Lachnospiraceae</taxon>
        <taxon>Enterocloster</taxon>
    </lineage>
</organism>
<gene>
    <name evidence="6" type="ORF">HMPREF1090_05638</name>
</gene>
<keyword evidence="3" id="KW-0378">Hydrolase</keyword>
<dbReference type="GeneID" id="57961782"/>
<dbReference type="PANTHER" id="PTHR45953">
    <property type="entry name" value="IDURONATE 2-SULFATASE"/>
    <property type="match status" value="1"/>
</dbReference>
<evidence type="ECO:0000256" key="2">
    <source>
        <dbReference type="ARBA" id="ARBA00022723"/>
    </source>
</evidence>
<dbReference type="PANTHER" id="PTHR45953:SF1">
    <property type="entry name" value="IDURONATE 2-SULFATASE"/>
    <property type="match status" value="1"/>
</dbReference>
<comment type="caution">
    <text evidence="6">The sequence shown here is derived from an EMBL/GenBank/DDBJ whole genome shotgun (WGS) entry which is preliminary data.</text>
</comment>
<dbReference type="Gene3D" id="3.40.720.10">
    <property type="entry name" value="Alkaline Phosphatase, subunit A"/>
    <property type="match status" value="1"/>
</dbReference>
<dbReference type="InterPro" id="IPR000917">
    <property type="entry name" value="Sulfatase_N"/>
</dbReference>
<feature type="region of interest" description="Disordered" evidence="4">
    <location>
        <begin position="466"/>
        <end position="496"/>
    </location>
</feature>
<dbReference type="GO" id="GO:0046872">
    <property type="term" value="F:metal ion binding"/>
    <property type="evidence" value="ECO:0007669"/>
    <property type="project" value="UniProtKB-KW"/>
</dbReference>